<dbReference type="InterPro" id="IPR000160">
    <property type="entry name" value="GGDEF_dom"/>
</dbReference>
<dbReference type="Gene3D" id="3.30.70.270">
    <property type="match status" value="1"/>
</dbReference>
<feature type="domain" description="PAC" evidence="5">
    <location>
        <begin position="252"/>
        <end position="306"/>
    </location>
</feature>
<dbReference type="RefSeq" id="WP_302711324.1">
    <property type="nucleotide sequence ID" value="NZ_JAULRT010000032.1"/>
</dbReference>
<evidence type="ECO:0000256" key="3">
    <source>
        <dbReference type="SAM" id="Phobius"/>
    </source>
</evidence>
<dbReference type="InterPro" id="IPR000700">
    <property type="entry name" value="PAS-assoc_C"/>
</dbReference>
<evidence type="ECO:0000313" key="7">
    <source>
        <dbReference type="EMBL" id="MDO3380977.1"/>
    </source>
</evidence>
<reference evidence="7" key="1">
    <citation type="submission" date="2023-07" db="EMBL/GenBank/DDBJ databases">
        <title>Gilvimarinus algae sp. nov., isolated from the surface of Kelp.</title>
        <authorList>
            <person name="Sun Y.Y."/>
            <person name="Gong Y."/>
            <person name="Du Z.J."/>
        </authorList>
    </citation>
    <scope>NUCLEOTIDE SEQUENCE</scope>
    <source>
        <strain evidence="7">SDUM040014</strain>
    </source>
</reference>
<dbReference type="EMBL" id="JAULRT010000032">
    <property type="protein sequence ID" value="MDO3380977.1"/>
    <property type="molecule type" value="Genomic_DNA"/>
</dbReference>
<dbReference type="InterPro" id="IPR043128">
    <property type="entry name" value="Rev_trsase/Diguanyl_cyclase"/>
</dbReference>
<dbReference type="PANTHER" id="PTHR45138">
    <property type="entry name" value="REGULATORY COMPONENTS OF SENSORY TRANSDUCTION SYSTEM"/>
    <property type="match status" value="1"/>
</dbReference>
<dbReference type="SUPFAM" id="SSF55785">
    <property type="entry name" value="PYP-like sensor domain (PAS domain)"/>
    <property type="match status" value="1"/>
</dbReference>
<dbReference type="Pfam" id="PF08448">
    <property type="entry name" value="PAS_4"/>
    <property type="match status" value="1"/>
</dbReference>
<dbReference type="SUPFAM" id="SSF55073">
    <property type="entry name" value="Nucleotide cyclase"/>
    <property type="match status" value="1"/>
</dbReference>
<evidence type="ECO:0000259" key="6">
    <source>
        <dbReference type="PROSITE" id="PS50887"/>
    </source>
</evidence>
<dbReference type="CDD" id="cd01949">
    <property type="entry name" value="GGDEF"/>
    <property type="match status" value="1"/>
</dbReference>
<comment type="catalytic activity">
    <reaction evidence="2">
        <text>2 GTP = 3',3'-c-di-GMP + 2 diphosphate</text>
        <dbReference type="Rhea" id="RHEA:24898"/>
        <dbReference type="ChEBI" id="CHEBI:33019"/>
        <dbReference type="ChEBI" id="CHEBI:37565"/>
        <dbReference type="ChEBI" id="CHEBI:58805"/>
        <dbReference type="EC" id="2.7.7.65"/>
    </reaction>
</comment>
<name>A0ABT8TA33_9GAMM</name>
<protein>
    <recommendedName>
        <fullName evidence="1">diguanylate cyclase</fullName>
        <ecNumber evidence="1">2.7.7.65</ecNumber>
    </recommendedName>
</protein>
<dbReference type="Pfam" id="PF00990">
    <property type="entry name" value="GGDEF"/>
    <property type="match status" value="1"/>
</dbReference>
<dbReference type="Gene3D" id="3.30.450.20">
    <property type="entry name" value="PAS domain"/>
    <property type="match status" value="1"/>
</dbReference>
<dbReference type="InterPro" id="IPR013656">
    <property type="entry name" value="PAS_4"/>
</dbReference>
<dbReference type="InterPro" id="IPR035965">
    <property type="entry name" value="PAS-like_dom_sf"/>
</dbReference>
<evidence type="ECO:0000256" key="2">
    <source>
        <dbReference type="ARBA" id="ARBA00034247"/>
    </source>
</evidence>
<dbReference type="InterPro" id="IPR050469">
    <property type="entry name" value="Diguanylate_Cyclase"/>
</dbReference>
<dbReference type="PROSITE" id="PS50113">
    <property type="entry name" value="PAC"/>
    <property type="match status" value="1"/>
</dbReference>
<keyword evidence="7" id="KW-0548">Nucleotidyltransferase</keyword>
<keyword evidence="7" id="KW-0808">Transferase</keyword>
<accession>A0ABT8TA33</accession>
<keyword evidence="3" id="KW-0812">Transmembrane</keyword>
<feature type="domain" description="PAS" evidence="4">
    <location>
        <begin position="181"/>
        <end position="226"/>
    </location>
</feature>
<dbReference type="Proteomes" id="UP001168380">
    <property type="component" value="Unassembled WGS sequence"/>
</dbReference>
<feature type="domain" description="GGDEF" evidence="6">
    <location>
        <begin position="338"/>
        <end position="467"/>
    </location>
</feature>
<dbReference type="PANTHER" id="PTHR45138:SF9">
    <property type="entry name" value="DIGUANYLATE CYCLASE DGCM-RELATED"/>
    <property type="match status" value="1"/>
</dbReference>
<feature type="transmembrane region" description="Helical" evidence="3">
    <location>
        <begin position="150"/>
        <end position="168"/>
    </location>
</feature>
<keyword evidence="8" id="KW-1185">Reference proteome</keyword>
<evidence type="ECO:0000313" key="8">
    <source>
        <dbReference type="Proteomes" id="UP001168380"/>
    </source>
</evidence>
<comment type="caution">
    <text evidence="7">The sequence shown here is derived from an EMBL/GenBank/DDBJ whole genome shotgun (WGS) entry which is preliminary data.</text>
</comment>
<dbReference type="InterPro" id="IPR000014">
    <property type="entry name" value="PAS"/>
</dbReference>
<dbReference type="NCBIfam" id="TIGR00254">
    <property type="entry name" value="GGDEF"/>
    <property type="match status" value="1"/>
</dbReference>
<gene>
    <name evidence="7" type="ORF">QWI16_02255</name>
</gene>
<sequence>MLKITPAVRLSLGLLLLTVSILLIAQVLGLTPDLRKSQLEARQNLAETLAFQTLLAYSRKDEVLVKQLLENAVERNDNILSAAVRSTGGELAVYTPRHGELWPAATDEHSTERYARIPLFMAGQQLGHLELAFEPLNRQDTSYFGLPRQLLLAVFILIVGFISYRLLIGRTLRYLDPSSVVPERVRNALNVLAEGVLILDKREQVVLANKVIAEYLQMSEKSLLGRKASSLGWQTHENSELPWLRTLNAGDRVTGARLLLGNDKKHPLVFRVNSVPITDAKGKAQGIIASFSDVSELEEKTRKLEHLASHDPLTGCLNRRALRQALNQAFIDAQNHRGELCCIMLDIDHFKRINDTHGHSVGDEVIKTVAQTVKHIVREGDSVARFGGEEFCIILPGSNLEQASQIAERCRTEIQARDCDGVQVTSSFGISSVRSGIHTPNELIQRADEALYQSKENGRNRVTLWQAQQ</sequence>
<dbReference type="SMART" id="SM00267">
    <property type="entry name" value="GGDEF"/>
    <property type="match status" value="1"/>
</dbReference>
<organism evidence="7 8">
    <name type="scientific">Gilvimarinus algae</name>
    <dbReference type="NCBI Taxonomy" id="3058037"/>
    <lineage>
        <taxon>Bacteria</taxon>
        <taxon>Pseudomonadati</taxon>
        <taxon>Pseudomonadota</taxon>
        <taxon>Gammaproteobacteria</taxon>
        <taxon>Cellvibrionales</taxon>
        <taxon>Cellvibrionaceae</taxon>
        <taxon>Gilvimarinus</taxon>
    </lineage>
</organism>
<dbReference type="PROSITE" id="PS50112">
    <property type="entry name" value="PAS"/>
    <property type="match status" value="1"/>
</dbReference>
<evidence type="ECO:0000256" key="1">
    <source>
        <dbReference type="ARBA" id="ARBA00012528"/>
    </source>
</evidence>
<evidence type="ECO:0000259" key="4">
    <source>
        <dbReference type="PROSITE" id="PS50112"/>
    </source>
</evidence>
<proteinExistence type="predicted"/>
<dbReference type="PROSITE" id="PS50887">
    <property type="entry name" value="GGDEF"/>
    <property type="match status" value="1"/>
</dbReference>
<dbReference type="InterPro" id="IPR029787">
    <property type="entry name" value="Nucleotide_cyclase"/>
</dbReference>
<evidence type="ECO:0000259" key="5">
    <source>
        <dbReference type="PROSITE" id="PS50113"/>
    </source>
</evidence>
<dbReference type="CDD" id="cd00130">
    <property type="entry name" value="PAS"/>
    <property type="match status" value="1"/>
</dbReference>
<keyword evidence="3" id="KW-1133">Transmembrane helix</keyword>
<dbReference type="EC" id="2.7.7.65" evidence="1"/>
<keyword evidence="3" id="KW-0472">Membrane</keyword>
<dbReference type="GO" id="GO:0052621">
    <property type="term" value="F:diguanylate cyclase activity"/>
    <property type="evidence" value="ECO:0007669"/>
    <property type="project" value="UniProtKB-EC"/>
</dbReference>